<dbReference type="VEuPathDB" id="FungiDB:YALI1_B25062g"/>
<name>A0A1D8N8G6_YARLL</name>
<evidence type="ECO:0000313" key="1">
    <source>
        <dbReference type="EMBL" id="AOW01923.1"/>
    </source>
</evidence>
<proteinExistence type="predicted"/>
<dbReference type="RefSeq" id="XP_501086.3">
    <property type="nucleotide sequence ID" value="XM_501086.3"/>
</dbReference>
<dbReference type="InterPro" id="IPR036047">
    <property type="entry name" value="F-box-like_dom_sf"/>
</dbReference>
<reference evidence="1 2" key="1">
    <citation type="journal article" date="2016" name="PLoS ONE">
        <title>Sequence Assembly of Yarrowia lipolytica Strain W29/CLIB89 Shows Transposable Element Diversity.</title>
        <authorList>
            <person name="Magnan C."/>
            <person name="Yu J."/>
            <person name="Chang I."/>
            <person name="Jahn E."/>
            <person name="Kanomata Y."/>
            <person name="Wu J."/>
            <person name="Zeller M."/>
            <person name="Oakes M."/>
            <person name="Baldi P."/>
            <person name="Sandmeyer S."/>
        </authorList>
    </citation>
    <scope>NUCLEOTIDE SEQUENCE [LARGE SCALE GENOMIC DNA]</scope>
    <source>
        <strain evidence="2">CLIB89(W29)</strain>
    </source>
</reference>
<protein>
    <recommendedName>
        <fullName evidence="3">F-box domain-containing protein</fullName>
    </recommendedName>
</protein>
<gene>
    <name evidence="1" type="ORF">YALI1_B25062g</name>
</gene>
<sequence>MVKRRLENDPETCHKRPTASPLTRLPAELKNAICDLLPKRDIRAVSLVSHDLRHAACDKLFGDFYLSWDSLAPTRDYLASDSCGIAGYIHTLHITKHSSYAEWHYPELLTEFMSLCPQLSDVTMVISGSSAWLKYVGCDRVTNMTVISGQVQRLQTFNNVNAPAKQISFDIDHLVGFPAVKTLALEGFTVQRDSILNKDGVHEIIPLSRISADKDGSTPVTRLSPSRNETVAVKRLVLENCIWQYPYDVKDFGSIEELEVRLSKGYTVYSHNERFHSFVLSPPPTVRRLTIDLPVEPYHQQLSWTPLKSHRCKQLEYLSIKGFHLPGIQFAAALPASLKQLRFEVGLTQDKEMFHRLDAQADSYRDTFTASTRARTLDVELVGKLVSIEPPTFALPNY</sequence>
<dbReference type="EMBL" id="CP017554">
    <property type="protein sequence ID" value="AOW01923.1"/>
    <property type="molecule type" value="Genomic_DNA"/>
</dbReference>
<evidence type="ECO:0000313" key="2">
    <source>
        <dbReference type="Proteomes" id="UP000182444"/>
    </source>
</evidence>
<dbReference type="SUPFAM" id="SSF81383">
    <property type="entry name" value="F-box domain"/>
    <property type="match status" value="1"/>
</dbReference>
<accession>A0A1D8N8G6</accession>
<dbReference type="GeneID" id="2906654"/>
<dbReference type="VEuPathDB" id="FungiDB:YALI0_B19096g"/>
<evidence type="ECO:0008006" key="3">
    <source>
        <dbReference type="Google" id="ProtNLM"/>
    </source>
</evidence>
<dbReference type="KEGG" id="yli:2906654"/>
<organism evidence="1 2">
    <name type="scientific">Yarrowia lipolytica</name>
    <name type="common">Candida lipolytica</name>
    <dbReference type="NCBI Taxonomy" id="4952"/>
    <lineage>
        <taxon>Eukaryota</taxon>
        <taxon>Fungi</taxon>
        <taxon>Dikarya</taxon>
        <taxon>Ascomycota</taxon>
        <taxon>Saccharomycotina</taxon>
        <taxon>Dipodascomycetes</taxon>
        <taxon>Dipodascales</taxon>
        <taxon>Dipodascales incertae sedis</taxon>
        <taxon>Yarrowia</taxon>
    </lineage>
</organism>
<dbReference type="AlphaFoldDB" id="A0A1D8N8G6"/>
<dbReference type="Proteomes" id="UP000182444">
    <property type="component" value="Chromosome 1B"/>
</dbReference>